<accession>A0A0A1TEU4</accession>
<dbReference type="PANTHER" id="PTHR47843:SF2">
    <property type="entry name" value="BTB DOMAIN-CONTAINING PROTEIN"/>
    <property type="match status" value="1"/>
</dbReference>
<dbReference type="EMBL" id="CDHN01000002">
    <property type="protein sequence ID" value="CEJ85822.1"/>
    <property type="molecule type" value="Genomic_DNA"/>
</dbReference>
<dbReference type="OrthoDB" id="1022638at2759"/>
<dbReference type="STRING" id="1531966.A0A0A1TEU4"/>
<reference evidence="2 3" key="1">
    <citation type="journal article" date="2015" name="Genome Announc.">
        <title>Draft Genome Sequence and Gene Annotation of the Entomopathogenic Fungus Verticillium hemipterigenum.</title>
        <authorList>
            <person name="Horn F."/>
            <person name="Habel A."/>
            <person name="Scharf D.H."/>
            <person name="Dworschak J."/>
            <person name="Brakhage A.A."/>
            <person name="Guthke R."/>
            <person name="Hertweck C."/>
            <person name="Linde J."/>
        </authorList>
    </citation>
    <scope>NUCLEOTIDE SEQUENCE [LARGE SCALE GENOMIC DNA]</scope>
</reference>
<dbReference type="Proteomes" id="UP000039046">
    <property type="component" value="Unassembled WGS sequence"/>
</dbReference>
<gene>
    <name evidence="2" type="ORF">VHEMI03926</name>
</gene>
<sequence>MMSYQLSSFTTTHHALPFDQPHLDFPSSSQQPSLQKNHLSVLNKRLPPTPSSRSFDPSELTTVLVGSKQRPFQVHRRLLCDACPSFAQQLPEYMPNAADTEPVTLWLPQESATMFALFVEWLHDKPFFKVHLDESVRKASERGVPKLLLDVHWTMVRLHLFASRLQLHQLQDLLMDTIQDLYLKRDWDVAPNLVEFLYRQCDALPSVRLRRWAVAMVAFRLTVSYHNTPLNDVADCDAAEFRRLFHQLPEFTTDYARHLRNMRAAGLDVRFKNPQLRIGANRLGSEERSFGFRQCSFHSHRKTIGQARCLHQVADANAGESRVVSAIYDMGRSPRPPQNNHYYQRQEYQQTDHLGPPPGIFPSRPWMSPGASVPSTVED</sequence>
<evidence type="ECO:0000313" key="3">
    <source>
        <dbReference type="Proteomes" id="UP000039046"/>
    </source>
</evidence>
<name>A0A0A1TEU4_9HYPO</name>
<feature type="region of interest" description="Disordered" evidence="1">
    <location>
        <begin position="349"/>
        <end position="379"/>
    </location>
</feature>
<evidence type="ECO:0000313" key="2">
    <source>
        <dbReference type="EMBL" id="CEJ85822.1"/>
    </source>
</evidence>
<evidence type="ECO:0000256" key="1">
    <source>
        <dbReference type="SAM" id="MobiDB-lite"/>
    </source>
</evidence>
<organism evidence="2 3">
    <name type="scientific">[Torrubiella] hemipterigena</name>
    <dbReference type="NCBI Taxonomy" id="1531966"/>
    <lineage>
        <taxon>Eukaryota</taxon>
        <taxon>Fungi</taxon>
        <taxon>Dikarya</taxon>
        <taxon>Ascomycota</taxon>
        <taxon>Pezizomycotina</taxon>
        <taxon>Sordariomycetes</taxon>
        <taxon>Hypocreomycetidae</taxon>
        <taxon>Hypocreales</taxon>
        <taxon>Clavicipitaceae</taxon>
        <taxon>Clavicipitaceae incertae sedis</taxon>
        <taxon>'Torrubiella' clade</taxon>
    </lineage>
</organism>
<dbReference type="AlphaFoldDB" id="A0A0A1TEU4"/>
<evidence type="ECO:0008006" key="4">
    <source>
        <dbReference type="Google" id="ProtNLM"/>
    </source>
</evidence>
<protein>
    <recommendedName>
        <fullName evidence="4">BTB domain-containing protein</fullName>
    </recommendedName>
</protein>
<dbReference type="InterPro" id="IPR011333">
    <property type="entry name" value="SKP1/BTB/POZ_sf"/>
</dbReference>
<dbReference type="SUPFAM" id="SSF54695">
    <property type="entry name" value="POZ domain"/>
    <property type="match status" value="1"/>
</dbReference>
<keyword evidence="3" id="KW-1185">Reference proteome</keyword>
<dbReference type="PANTHER" id="PTHR47843">
    <property type="entry name" value="BTB DOMAIN-CONTAINING PROTEIN-RELATED"/>
    <property type="match status" value="1"/>
</dbReference>
<proteinExistence type="predicted"/>
<dbReference type="Gene3D" id="3.30.710.10">
    <property type="entry name" value="Potassium Channel Kv1.1, Chain A"/>
    <property type="match status" value="1"/>
</dbReference>
<dbReference type="HOGENOM" id="CLU_041437_1_1_1"/>